<dbReference type="AlphaFoldDB" id="A0A835JV39"/>
<dbReference type="PANTHER" id="PTHR33052">
    <property type="entry name" value="DUF4228 DOMAIN PROTEIN-RELATED"/>
    <property type="match status" value="1"/>
</dbReference>
<organism evidence="2 3">
    <name type="scientific">Salix dunnii</name>
    <dbReference type="NCBI Taxonomy" id="1413687"/>
    <lineage>
        <taxon>Eukaryota</taxon>
        <taxon>Viridiplantae</taxon>
        <taxon>Streptophyta</taxon>
        <taxon>Embryophyta</taxon>
        <taxon>Tracheophyta</taxon>
        <taxon>Spermatophyta</taxon>
        <taxon>Magnoliopsida</taxon>
        <taxon>eudicotyledons</taxon>
        <taxon>Gunneridae</taxon>
        <taxon>Pentapetalae</taxon>
        <taxon>rosids</taxon>
        <taxon>fabids</taxon>
        <taxon>Malpighiales</taxon>
        <taxon>Salicaceae</taxon>
        <taxon>Saliceae</taxon>
        <taxon>Salix</taxon>
    </lineage>
</organism>
<dbReference type="EMBL" id="JADGMS010000009">
    <property type="protein sequence ID" value="KAF9675971.1"/>
    <property type="molecule type" value="Genomic_DNA"/>
</dbReference>
<proteinExistence type="predicted"/>
<dbReference type="OrthoDB" id="843671at2759"/>
<comment type="caution">
    <text evidence="2">The sequence shown here is derived from an EMBL/GenBank/DDBJ whole genome shotgun (WGS) entry which is preliminary data.</text>
</comment>
<reference evidence="2 3" key="1">
    <citation type="submission" date="2020-10" db="EMBL/GenBank/DDBJ databases">
        <title>Plant Genome Project.</title>
        <authorList>
            <person name="Zhang R.-G."/>
        </authorList>
    </citation>
    <scope>NUCLEOTIDE SEQUENCE [LARGE SCALE GENOMIC DNA]</scope>
    <source>
        <strain evidence="2">FAFU-HL-1</strain>
        <tissue evidence="2">Leaf</tissue>
    </source>
</reference>
<feature type="region of interest" description="Disordered" evidence="1">
    <location>
        <begin position="127"/>
        <end position="148"/>
    </location>
</feature>
<protein>
    <submittedName>
        <fullName evidence="2">Uncharacterized protein</fullName>
    </submittedName>
</protein>
<sequence length="174" mass="19004">MGNTCRSCESTAVVAANLIYEDGSLEEFSYPIRVSQILERNPTCFVCKADDMDFDEYVSAINQNEHLQLGHLYFVLPSSWLNNPLSSERMAALAVKASLALKMGTGGGDCCWCGTKMVDPAIEWTRKSTGDETGPTVVSTGTHRDGGEFVVTRRGRDGGRVRKSTTKLSAILEE</sequence>
<keyword evidence="3" id="KW-1185">Reference proteome</keyword>
<gene>
    <name evidence="2" type="ORF">SADUNF_Sadunf09G0089600</name>
</gene>
<dbReference type="Proteomes" id="UP000657918">
    <property type="component" value="Unassembled WGS sequence"/>
</dbReference>
<evidence type="ECO:0000313" key="2">
    <source>
        <dbReference type="EMBL" id="KAF9675971.1"/>
    </source>
</evidence>
<accession>A0A835JV39</accession>
<name>A0A835JV39_9ROSI</name>
<evidence type="ECO:0000256" key="1">
    <source>
        <dbReference type="SAM" id="MobiDB-lite"/>
    </source>
</evidence>
<dbReference type="Pfam" id="PF14009">
    <property type="entry name" value="PADRE"/>
    <property type="match status" value="1"/>
</dbReference>
<dbReference type="InterPro" id="IPR025322">
    <property type="entry name" value="PADRE_dom"/>
</dbReference>
<evidence type="ECO:0000313" key="3">
    <source>
        <dbReference type="Proteomes" id="UP000657918"/>
    </source>
</evidence>